<proteinExistence type="inferred from homology"/>
<evidence type="ECO:0000256" key="1">
    <source>
        <dbReference type="ARBA" id="ARBA00006598"/>
    </source>
</evidence>
<keyword evidence="3 4" id="KW-0687">Ribonucleoprotein</keyword>
<gene>
    <name evidence="5" type="ORF">Poli38472_013210</name>
</gene>
<evidence type="ECO:0000256" key="3">
    <source>
        <dbReference type="ARBA" id="ARBA00023274"/>
    </source>
</evidence>
<accession>A0A8K1FBZ5</accession>
<dbReference type="Pfam" id="PF01632">
    <property type="entry name" value="Ribosomal_L35p"/>
    <property type="match status" value="1"/>
</dbReference>
<reference evidence="5" key="1">
    <citation type="submission" date="2019-03" db="EMBL/GenBank/DDBJ databases">
        <title>Long read genome sequence of the mycoparasitic Pythium oligandrum ATCC 38472 isolated from sugarbeet rhizosphere.</title>
        <authorList>
            <person name="Gaulin E."/>
        </authorList>
    </citation>
    <scope>NUCLEOTIDE SEQUENCE</scope>
    <source>
        <strain evidence="5">ATCC 38472_TT</strain>
    </source>
</reference>
<name>A0A8K1FBZ5_PYTOL</name>
<evidence type="ECO:0000313" key="6">
    <source>
        <dbReference type="Proteomes" id="UP000794436"/>
    </source>
</evidence>
<dbReference type="GO" id="GO:0006412">
    <property type="term" value="P:translation"/>
    <property type="evidence" value="ECO:0007669"/>
    <property type="project" value="InterPro"/>
</dbReference>
<dbReference type="EMBL" id="SPLM01000148">
    <property type="protein sequence ID" value="TMW55319.1"/>
    <property type="molecule type" value="Genomic_DNA"/>
</dbReference>
<dbReference type="InterPro" id="IPR018265">
    <property type="entry name" value="Ribosomal_bL35_CS"/>
</dbReference>
<comment type="caution">
    <text evidence="5">The sequence shown here is derived from an EMBL/GenBank/DDBJ whole genome shotgun (WGS) entry which is preliminary data.</text>
</comment>
<dbReference type="InterPro" id="IPR021137">
    <property type="entry name" value="Ribosomal_bL35-like"/>
</dbReference>
<keyword evidence="2 4" id="KW-0689">Ribosomal protein</keyword>
<dbReference type="FunFam" id="4.10.410.60:FF:000001">
    <property type="entry name" value="50S ribosomal protein L35"/>
    <property type="match status" value="1"/>
</dbReference>
<dbReference type="SUPFAM" id="SSF143034">
    <property type="entry name" value="L35p-like"/>
    <property type="match status" value="1"/>
</dbReference>
<dbReference type="Proteomes" id="UP000794436">
    <property type="component" value="Unassembled WGS sequence"/>
</dbReference>
<dbReference type="GO" id="GO:0015934">
    <property type="term" value="C:large ribosomal subunit"/>
    <property type="evidence" value="ECO:0007669"/>
    <property type="project" value="TreeGrafter"/>
</dbReference>
<dbReference type="PRINTS" id="PR00064">
    <property type="entry name" value="RIBOSOMALL35"/>
</dbReference>
<dbReference type="PROSITE" id="PS00936">
    <property type="entry name" value="RIBOSOMAL_L35"/>
    <property type="match status" value="1"/>
</dbReference>
<dbReference type="InterPro" id="IPR037229">
    <property type="entry name" value="Ribosomal_bL35_sf"/>
</dbReference>
<organism evidence="5 6">
    <name type="scientific">Pythium oligandrum</name>
    <name type="common">Mycoparasitic fungus</name>
    <dbReference type="NCBI Taxonomy" id="41045"/>
    <lineage>
        <taxon>Eukaryota</taxon>
        <taxon>Sar</taxon>
        <taxon>Stramenopiles</taxon>
        <taxon>Oomycota</taxon>
        <taxon>Peronosporomycetes</taxon>
        <taxon>Pythiales</taxon>
        <taxon>Pythiaceae</taxon>
        <taxon>Pythium</taxon>
    </lineage>
</organism>
<dbReference type="PANTHER" id="PTHR33343">
    <property type="entry name" value="54S RIBOSOMAL PROTEIN BL35M"/>
    <property type="match status" value="1"/>
</dbReference>
<dbReference type="HAMAP" id="MF_00514">
    <property type="entry name" value="Ribosomal_bL35"/>
    <property type="match status" value="1"/>
</dbReference>
<dbReference type="OrthoDB" id="162638at2759"/>
<keyword evidence="6" id="KW-1185">Reference proteome</keyword>
<evidence type="ECO:0000256" key="4">
    <source>
        <dbReference type="RuleBase" id="RU000568"/>
    </source>
</evidence>
<dbReference type="PANTHER" id="PTHR33343:SF1">
    <property type="entry name" value="LARGE RIBOSOMAL SUBUNIT PROTEIN BL35M"/>
    <property type="match status" value="1"/>
</dbReference>
<sequence length="129" mass="14492">MAMLRSLTRQFAGLAVAQTPRVAATAARAPVRTFPGLMASRATPLMPSTLCFNAFPQLQVREMGYKLKSKSSVKKRFKVNCNGLVKRAQANKRHIATKKTRERIRRLGKPVFLEGEIRKNVLKMLPGRK</sequence>
<dbReference type="Gene3D" id="4.10.410.60">
    <property type="match status" value="1"/>
</dbReference>
<dbReference type="NCBIfam" id="TIGR00001">
    <property type="entry name" value="rpmI_bact"/>
    <property type="match status" value="1"/>
</dbReference>
<evidence type="ECO:0000256" key="2">
    <source>
        <dbReference type="ARBA" id="ARBA00022980"/>
    </source>
</evidence>
<dbReference type="InterPro" id="IPR001706">
    <property type="entry name" value="Ribosomal_bL35"/>
</dbReference>
<comment type="similarity">
    <text evidence="1 4">Belongs to the bacterial ribosomal protein bL35 family.</text>
</comment>
<protein>
    <recommendedName>
        <fullName evidence="4">50S ribosomal protein L35</fullName>
    </recommendedName>
</protein>
<dbReference type="AlphaFoldDB" id="A0A8K1FBZ5"/>
<dbReference type="GO" id="GO:0003735">
    <property type="term" value="F:structural constituent of ribosome"/>
    <property type="evidence" value="ECO:0007669"/>
    <property type="project" value="InterPro"/>
</dbReference>
<evidence type="ECO:0000313" key="5">
    <source>
        <dbReference type="EMBL" id="TMW55319.1"/>
    </source>
</evidence>